<dbReference type="GO" id="GO:0061929">
    <property type="term" value="F:gamma-glutamylaminecyclotransferase activity"/>
    <property type="evidence" value="ECO:0007669"/>
    <property type="project" value="InterPro"/>
</dbReference>
<accession>A0AAJ6QLU4</accession>
<feature type="active site" description="Proton acceptor" evidence="2">
    <location>
        <position position="82"/>
    </location>
</feature>
<evidence type="ECO:0000259" key="5">
    <source>
        <dbReference type="Pfam" id="PF06094"/>
    </source>
</evidence>
<dbReference type="Proteomes" id="UP000694867">
    <property type="component" value="Unplaced"/>
</dbReference>
<dbReference type="PANTHER" id="PTHR12510">
    <property type="entry name" value="TROPONIN C-AKIN-1 PROTEIN"/>
    <property type="match status" value="1"/>
</dbReference>
<dbReference type="Pfam" id="PF06094">
    <property type="entry name" value="GGACT"/>
    <property type="match status" value="1"/>
</dbReference>
<evidence type="ECO:0000256" key="3">
    <source>
        <dbReference type="RuleBase" id="RU367036"/>
    </source>
</evidence>
<organism evidence="6 7">
    <name type="scientific">Galendromus occidentalis</name>
    <name type="common">western predatory mite</name>
    <dbReference type="NCBI Taxonomy" id="34638"/>
    <lineage>
        <taxon>Eukaryota</taxon>
        <taxon>Metazoa</taxon>
        <taxon>Ecdysozoa</taxon>
        <taxon>Arthropoda</taxon>
        <taxon>Chelicerata</taxon>
        <taxon>Arachnida</taxon>
        <taxon>Acari</taxon>
        <taxon>Parasitiformes</taxon>
        <taxon>Mesostigmata</taxon>
        <taxon>Gamasina</taxon>
        <taxon>Phytoseioidea</taxon>
        <taxon>Phytoseiidae</taxon>
        <taxon>Typhlodrominae</taxon>
        <taxon>Galendromus</taxon>
    </lineage>
</organism>
<evidence type="ECO:0000313" key="6">
    <source>
        <dbReference type="Proteomes" id="UP000694867"/>
    </source>
</evidence>
<dbReference type="InterPro" id="IPR013024">
    <property type="entry name" value="GGCT-like"/>
</dbReference>
<dbReference type="AlphaFoldDB" id="A0AAJ6QLU4"/>
<dbReference type="Gene3D" id="3.10.490.10">
    <property type="entry name" value="Gamma-glutamyl cyclotransferase-like"/>
    <property type="match status" value="1"/>
</dbReference>
<proteinExistence type="inferred from homology"/>
<comment type="similarity">
    <text evidence="1 3">Belongs to the gamma-glutamylcyclotransferase family.</text>
</comment>
<dbReference type="KEGG" id="goe:100907965"/>
<feature type="region of interest" description="Disordered" evidence="4">
    <location>
        <begin position="135"/>
        <end position="156"/>
    </location>
</feature>
<dbReference type="PANTHER" id="PTHR12510:SF4">
    <property type="entry name" value="GAMMA-GLUTAMYLAMINECYCLOTRANSFERASE"/>
    <property type="match status" value="1"/>
</dbReference>
<dbReference type="SUPFAM" id="SSF110857">
    <property type="entry name" value="Gamma-glutamyl cyclotransferase-like"/>
    <property type="match status" value="1"/>
</dbReference>
<dbReference type="GO" id="GO:0005829">
    <property type="term" value="C:cytosol"/>
    <property type="evidence" value="ECO:0007669"/>
    <property type="project" value="TreeGrafter"/>
</dbReference>
<dbReference type="CDD" id="cd06661">
    <property type="entry name" value="GGCT_like"/>
    <property type="match status" value="1"/>
</dbReference>
<protein>
    <recommendedName>
        <fullName evidence="3">Gamma-glutamylcyclotransferase family protein</fullName>
    </recommendedName>
</protein>
<dbReference type="InterPro" id="IPR036568">
    <property type="entry name" value="GGCT-like_sf"/>
</dbReference>
<dbReference type="RefSeq" id="XP_003737037.1">
    <property type="nucleotide sequence ID" value="XM_003736989.1"/>
</dbReference>
<feature type="domain" description="Gamma-glutamylcyclotransferase AIG2-like" evidence="5">
    <location>
        <begin position="4"/>
        <end position="127"/>
    </location>
</feature>
<sequence>MNRVFVYGTLKEGEPNEHVMRDGKNGYARFLSRARTQERFPLLIASKYNVPYLLYKPGIGYRIFGEVFEVDDRMFSFLDGFENCPEYYRRLEEHVELEDGSMTRAWLYTLRDFKEDLLQRPMMADYSSKGPHGLEYNKADVDDPGHTHYDDVKRGA</sequence>
<evidence type="ECO:0000313" key="7">
    <source>
        <dbReference type="RefSeq" id="XP_003737037.1"/>
    </source>
</evidence>
<dbReference type="GeneID" id="100907965"/>
<evidence type="ECO:0000256" key="4">
    <source>
        <dbReference type="SAM" id="MobiDB-lite"/>
    </source>
</evidence>
<keyword evidence="6" id="KW-1185">Reference proteome</keyword>
<dbReference type="InterPro" id="IPR009288">
    <property type="entry name" value="AIG2-like_dom"/>
</dbReference>
<evidence type="ECO:0000256" key="1">
    <source>
        <dbReference type="ARBA" id="ARBA00008861"/>
    </source>
</evidence>
<dbReference type="InterPro" id="IPR039126">
    <property type="entry name" value="GGACT"/>
</dbReference>
<gene>
    <name evidence="7" type="primary">LOC100907965</name>
</gene>
<name>A0AAJ6QLU4_9ACAR</name>
<evidence type="ECO:0000256" key="2">
    <source>
        <dbReference type="PIRSR" id="PIRSR639126-1"/>
    </source>
</evidence>
<reference evidence="7" key="1">
    <citation type="submission" date="2025-08" db="UniProtKB">
        <authorList>
            <consortium name="RefSeq"/>
        </authorList>
    </citation>
    <scope>IDENTIFICATION</scope>
</reference>